<feature type="domain" description="BIG2" evidence="1">
    <location>
        <begin position="413"/>
        <end position="499"/>
    </location>
</feature>
<dbReference type="SMART" id="SM00635">
    <property type="entry name" value="BID_2"/>
    <property type="match status" value="6"/>
</dbReference>
<dbReference type="InterPro" id="IPR008964">
    <property type="entry name" value="Invasin/intimin_cell_adhesion"/>
</dbReference>
<dbReference type="Proteomes" id="UP000035068">
    <property type="component" value="Unassembled WGS sequence"/>
</dbReference>
<feature type="domain" description="BIG2" evidence="1">
    <location>
        <begin position="232"/>
        <end position="317"/>
    </location>
</feature>
<protein>
    <recommendedName>
        <fullName evidence="1">BIG2 domain-containing protein</fullName>
    </recommendedName>
</protein>
<feature type="domain" description="BIG2" evidence="1">
    <location>
        <begin position="504"/>
        <end position="589"/>
    </location>
</feature>
<dbReference type="RefSeq" id="WP_040099986.1">
    <property type="nucleotide sequence ID" value="NZ_JWJD01000005.1"/>
</dbReference>
<dbReference type="Gene3D" id="2.60.40.1080">
    <property type="match status" value="6"/>
</dbReference>
<keyword evidence="3" id="KW-1185">Reference proteome</keyword>
<evidence type="ECO:0000259" key="1">
    <source>
        <dbReference type="SMART" id="SM00635"/>
    </source>
</evidence>
<dbReference type="Pfam" id="PF02368">
    <property type="entry name" value="Big_2"/>
    <property type="match status" value="4"/>
</dbReference>
<feature type="domain" description="BIG2" evidence="1">
    <location>
        <begin position="322"/>
        <end position="407"/>
    </location>
</feature>
<dbReference type="PANTHER" id="PTHR23019">
    <property type="entry name" value="NUCLEAR PORE MEMBRANE GLYCOPROTEIN GP210-RELATED"/>
    <property type="match status" value="1"/>
</dbReference>
<name>A0A0C2DRG1_9BACT</name>
<feature type="domain" description="BIG2" evidence="1">
    <location>
        <begin position="143"/>
        <end position="227"/>
    </location>
</feature>
<comment type="caution">
    <text evidence="2">The sequence shown here is derived from an EMBL/GenBank/DDBJ whole genome shotgun (WGS) entry which is preliminary data.</text>
</comment>
<dbReference type="InterPro" id="IPR045197">
    <property type="entry name" value="NUP210-like"/>
</dbReference>
<evidence type="ECO:0000313" key="3">
    <source>
        <dbReference type="Proteomes" id="UP000035068"/>
    </source>
</evidence>
<dbReference type="SUPFAM" id="SSF49373">
    <property type="entry name" value="Invasin/intimin cell-adhesion fragments"/>
    <property type="match status" value="3"/>
</dbReference>
<reference evidence="2 3" key="1">
    <citation type="submission" date="2014-12" db="EMBL/GenBank/DDBJ databases">
        <title>Genomes of Geoalkalibacter ferrihydriticus and Geoalkalibacter subterraneus, two haloalkaliphilic metal-reducing members of the Geobacteraceae.</title>
        <authorList>
            <person name="Badalamenti J.P."/>
            <person name="Torres C.I."/>
            <person name="Krajmalnik-Brown R."/>
            <person name="Bond D.R."/>
        </authorList>
    </citation>
    <scope>NUCLEOTIDE SEQUENCE [LARGE SCALE GENOMIC DNA]</scope>
    <source>
        <strain evidence="2 3">DSM 17813</strain>
    </source>
</reference>
<feature type="domain" description="BIG2" evidence="1">
    <location>
        <begin position="53"/>
        <end position="138"/>
    </location>
</feature>
<accession>A0A0C2DRG1</accession>
<proteinExistence type="predicted"/>
<dbReference type="InterPro" id="IPR003343">
    <property type="entry name" value="Big_2"/>
</dbReference>
<organism evidence="2 3">
    <name type="scientific">Geoalkalibacter ferrihydriticus DSM 17813</name>
    <dbReference type="NCBI Taxonomy" id="1121915"/>
    <lineage>
        <taxon>Bacteria</taxon>
        <taxon>Pseudomonadati</taxon>
        <taxon>Thermodesulfobacteriota</taxon>
        <taxon>Desulfuromonadia</taxon>
        <taxon>Desulfuromonadales</taxon>
        <taxon>Geoalkalibacteraceae</taxon>
        <taxon>Geoalkalibacter</taxon>
    </lineage>
</organism>
<dbReference type="EMBL" id="JWJD01000005">
    <property type="protein sequence ID" value="KIH76029.1"/>
    <property type="molecule type" value="Genomic_DNA"/>
</dbReference>
<dbReference type="AlphaFoldDB" id="A0A0C2DRG1"/>
<dbReference type="PANTHER" id="PTHR23019:SF0">
    <property type="entry name" value="NUCLEAR PORE MEMBRANE GLYCOPROTEIN 210"/>
    <property type="match status" value="1"/>
</dbReference>
<evidence type="ECO:0000313" key="2">
    <source>
        <dbReference type="EMBL" id="KIH76029.1"/>
    </source>
</evidence>
<sequence length="591" mass="62122">MLFFLSHEINLKFLKNPEESMHLGRILIISVTLFIFWGCGESEDPSRPNTFTPLSSIEITAPLTSLAQGTSTPLTAIGNFSGLFSRTITEEVLWSSSDPQVAAVSNQAPTRGRVSGLAPGTTQIHAEFEGIRQSLDITITDDLILALTTAPPQAELPQGISMQLAATGSFAGGDQDLTFDADWSSVHPDIARVGNEPSNKGRLTGVAPGETQIFARFGATETVIPVTVAEAQLESLSLSPGNPALANLVAFAFQAKGTFSSGAERNLTAEVDWSSSNSTVARVGNSADDKGLVTTLNPGNTAIRGTFGGHTATSTLNVVGSPASGLSLTPAAPRIALNTSLQVEAQAFLSAGGSQAVTDLVTWSSTNPNVATISNASGQRGRVTAQNPGETRIRAVLGDLDQVEILLQVTSAPFVALEITPDEPFPLPPDSSRMLRARGFFADLSVQDISRDVTWNSTAPSIASVQNTGPERGRVRGLAPGSTLIQITFANLSSEIGLSVADLALESLALSPVERRVTAGQSLDFTLTGRFNDGRNRELTRDANWTSSESETAVISNEPGHQGTARGLSPGTAIIKAEFDNLEVETTLTVD</sequence>
<gene>
    <name evidence="2" type="ORF">GFER_12225</name>
</gene>